<reference evidence="2" key="1">
    <citation type="thesis" date="2020" institute="ProQuest LLC" country="789 East Eisenhower Parkway, Ann Arbor, MI, USA">
        <title>Comparative Genomics and Chromosome Evolution.</title>
        <authorList>
            <person name="Mudd A.B."/>
        </authorList>
    </citation>
    <scope>NUCLEOTIDE SEQUENCE</scope>
    <source>
        <strain evidence="2">237g6f4</strain>
        <tissue evidence="2">Blood</tissue>
    </source>
</reference>
<sequence length="177" mass="20210">MSLQREEQEQIRINVPDGNILAPQNHNSKFITCVVLLALTIAGMFSFCLILFHHSVKDPCYSQATLDKNGWTLSSAYCVQQIDNVTLEIRSAGVYLIDIQVHAQKETGITDLVLKVNKKEFIGGAFQTPHRNECYAKLSQTLQLYEGDQLLLTINGLRRTFSFDNRTNYWKMVKVLR</sequence>
<dbReference type="SUPFAM" id="SSF49842">
    <property type="entry name" value="TNF-like"/>
    <property type="match status" value="1"/>
</dbReference>
<organism evidence="2 3">
    <name type="scientific">Engystomops pustulosus</name>
    <name type="common">Tungara frog</name>
    <name type="synonym">Physalaemus pustulosus</name>
    <dbReference type="NCBI Taxonomy" id="76066"/>
    <lineage>
        <taxon>Eukaryota</taxon>
        <taxon>Metazoa</taxon>
        <taxon>Chordata</taxon>
        <taxon>Craniata</taxon>
        <taxon>Vertebrata</taxon>
        <taxon>Euteleostomi</taxon>
        <taxon>Amphibia</taxon>
        <taxon>Batrachia</taxon>
        <taxon>Anura</taxon>
        <taxon>Neobatrachia</taxon>
        <taxon>Hyloidea</taxon>
        <taxon>Leptodactylidae</taxon>
        <taxon>Leiuperinae</taxon>
        <taxon>Engystomops</taxon>
    </lineage>
</organism>
<keyword evidence="1" id="KW-1133">Transmembrane helix</keyword>
<evidence type="ECO:0000313" key="3">
    <source>
        <dbReference type="Proteomes" id="UP000824782"/>
    </source>
</evidence>
<feature type="transmembrane region" description="Helical" evidence="1">
    <location>
        <begin position="30"/>
        <end position="52"/>
    </location>
</feature>
<protein>
    <recommendedName>
        <fullName evidence="4">TNF family profile domain-containing protein</fullName>
    </recommendedName>
</protein>
<comment type="caution">
    <text evidence="2">The sequence shown here is derived from an EMBL/GenBank/DDBJ whole genome shotgun (WGS) entry which is preliminary data.</text>
</comment>
<dbReference type="AlphaFoldDB" id="A0AAV7A939"/>
<gene>
    <name evidence="2" type="ORF">GDO81_017827</name>
</gene>
<accession>A0AAV7A939</accession>
<keyword evidence="1" id="KW-0472">Membrane</keyword>
<dbReference type="Gene3D" id="2.60.120.40">
    <property type="match status" value="1"/>
</dbReference>
<dbReference type="InterPro" id="IPR008983">
    <property type="entry name" value="Tumour_necrosis_fac-like_dom"/>
</dbReference>
<proteinExistence type="predicted"/>
<evidence type="ECO:0008006" key="4">
    <source>
        <dbReference type="Google" id="ProtNLM"/>
    </source>
</evidence>
<dbReference type="Proteomes" id="UP000824782">
    <property type="component" value="Unassembled WGS sequence"/>
</dbReference>
<keyword evidence="3" id="KW-1185">Reference proteome</keyword>
<evidence type="ECO:0000313" key="2">
    <source>
        <dbReference type="EMBL" id="KAG8555825.1"/>
    </source>
</evidence>
<keyword evidence="1" id="KW-0812">Transmembrane</keyword>
<evidence type="ECO:0000256" key="1">
    <source>
        <dbReference type="SAM" id="Phobius"/>
    </source>
</evidence>
<name>A0AAV7A939_ENGPU</name>
<dbReference type="EMBL" id="WNYA01000009">
    <property type="protein sequence ID" value="KAG8555825.1"/>
    <property type="molecule type" value="Genomic_DNA"/>
</dbReference>